<dbReference type="AlphaFoldDB" id="A0A0B7BDI5"/>
<accession>A0A0B7BDI5</accession>
<sequence length="105" mass="12118">MSWTEPPFCSAADQPNPYQIHSIVVLSSLIIMCAETDSLVSISLSEEKFVPLHPLEFQSLRGQMSCPSSHQLNPESIILFFLFEITEYKIYHLYILFNMTRFELS</sequence>
<organism evidence="1">
    <name type="scientific">Arion vulgaris</name>
    <dbReference type="NCBI Taxonomy" id="1028688"/>
    <lineage>
        <taxon>Eukaryota</taxon>
        <taxon>Metazoa</taxon>
        <taxon>Spiralia</taxon>
        <taxon>Lophotrochozoa</taxon>
        <taxon>Mollusca</taxon>
        <taxon>Gastropoda</taxon>
        <taxon>Heterobranchia</taxon>
        <taxon>Euthyneura</taxon>
        <taxon>Panpulmonata</taxon>
        <taxon>Eupulmonata</taxon>
        <taxon>Stylommatophora</taxon>
        <taxon>Helicina</taxon>
        <taxon>Arionoidea</taxon>
        <taxon>Arionidae</taxon>
        <taxon>Arion</taxon>
    </lineage>
</organism>
<gene>
    <name evidence="1" type="primary">ORF179919</name>
</gene>
<reference evidence="1" key="1">
    <citation type="submission" date="2014-12" db="EMBL/GenBank/DDBJ databases">
        <title>Insight into the proteome of Arion vulgaris.</title>
        <authorList>
            <person name="Aradska J."/>
            <person name="Bulat T."/>
            <person name="Smidak R."/>
            <person name="Sarate P."/>
            <person name="Gangsoo J."/>
            <person name="Sialana F."/>
            <person name="Bilban M."/>
            <person name="Lubec G."/>
        </authorList>
    </citation>
    <scope>NUCLEOTIDE SEQUENCE</scope>
    <source>
        <tissue evidence="1">Skin</tissue>
    </source>
</reference>
<evidence type="ECO:0000313" key="1">
    <source>
        <dbReference type="EMBL" id="CEK90922.1"/>
    </source>
</evidence>
<proteinExistence type="predicted"/>
<dbReference type="EMBL" id="HACG01044057">
    <property type="protein sequence ID" value="CEK90922.1"/>
    <property type="molecule type" value="Transcribed_RNA"/>
</dbReference>
<protein>
    <submittedName>
        <fullName evidence="1">Uncharacterized protein</fullName>
    </submittedName>
</protein>
<name>A0A0B7BDI5_9EUPU</name>